<dbReference type="AlphaFoldDB" id="A0A2V3ITV1"/>
<feature type="cross-link" description="Glycyl lysine isopeptide (Lys-Gly) (interchain with G-Cter in SUMO2)" evidence="10">
    <location>
        <position position="238"/>
    </location>
</feature>
<evidence type="ECO:0000256" key="10">
    <source>
        <dbReference type="PIRSR" id="PIRSR630616-3"/>
    </source>
</evidence>
<dbReference type="OrthoDB" id="377346at2759"/>
<dbReference type="PROSITE" id="PS50011">
    <property type="entry name" value="PROTEIN_KINASE_DOM"/>
    <property type="match status" value="1"/>
</dbReference>
<evidence type="ECO:0000256" key="1">
    <source>
        <dbReference type="ARBA" id="ARBA00022527"/>
    </source>
</evidence>
<feature type="active site" description="Proton acceptor" evidence="8">
    <location>
        <position position="236"/>
    </location>
</feature>
<dbReference type="PROSITE" id="PS00107">
    <property type="entry name" value="PROTEIN_KINASE_ATP"/>
    <property type="match status" value="1"/>
</dbReference>
<dbReference type="FunFam" id="3.30.200.20:FF:000042">
    <property type="entry name" value="Aurora kinase A"/>
    <property type="match status" value="1"/>
</dbReference>
<evidence type="ECO:0000256" key="9">
    <source>
        <dbReference type="PIRSR" id="PIRSR630616-2"/>
    </source>
</evidence>
<dbReference type="FunFam" id="1.10.510.10:FF:000235">
    <property type="entry name" value="Serine/threonine-protein kinase ark1"/>
    <property type="match status" value="1"/>
</dbReference>
<evidence type="ECO:0000256" key="5">
    <source>
        <dbReference type="ARBA" id="ARBA00022840"/>
    </source>
</evidence>
<evidence type="ECO:0000256" key="7">
    <source>
        <dbReference type="ARBA" id="ARBA00048679"/>
    </source>
</evidence>
<evidence type="ECO:0000256" key="4">
    <source>
        <dbReference type="ARBA" id="ARBA00022777"/>
    </source>
</evidence>
<feature type="binding site" evidence="9">
    <location>
        <position position="254"/>
    </location>
    <ligand>
        <name>ATP</name>
        <dbReference type="ChEBI" id="CHEBI:30616"/>
    </ligand>
</feature>
<dbReference type="Proteomes" id="UP000247409">
    <property type="component" value="Unassembled WGS sequence"/>
</dbReference>
<dbReference type="InterPro" id="IPR011009">
    <property type="entry name" value="Kinase-like_dom_sf"/>
</dbReference>
<feature type="region of interest" description="Disordered" evidence="14">
    <location>
        <begin position="1"/>
        <end position="104"/>
    </location>
</feature>
<dbReference type="InterPro" id="IPR008271">
    <property type="entry name" value="Ser/Thr_kinase_AS"/>
</dbReference>
<evidence type="ECO:0000256" key="12">
    <source>
        <dbReference type="RuleBase" id="RU000304"/>
    </source>
</evidence>
<dbReference type="SMART" id="SM00220">
    <property type="entry name" value="S_TKc"/>
    <property type="match status" value="1"/>
</dbReference>
<dbReference type="InterPro" id="IPR030616">
    <property type="entry name" value="Aur-like"/>
</dbReference>
<evidence type="ECO:0000256" key="13">
    <source>
        <dbReference type="RuleBase" id="RU367134"/>
    </source>
</evidence>
<reference evidence="16 17" key="1">
    <citation type="journal article" date="2018" name="Mol. Biol. Evol.">
        <title>Analysis of the draft genome of the red seaweed Gracilariopsis chorda provides insights into genome size evolution in Rhodophyta.</title>
        <authorList>
            <person name="Lee J."/>
            <person name="Yang E.C."/>
            <person name="Graf L."/>
            <person name="Yang J.H."/>
            <person name="Qiu H."/>
            <person name="Zel Zion U."/>
            <person name="Chan C.X."/>
            <person name="Stephens T.G."/>
            <person name="Weber A.P.M."/>
            <person name="Boo G.H."/>
            <person name="Boo S.M."/>
            <person name="Kim K.M."/>
            <person name="Shin Y."/>
            <person name="Jung M."/>
            <person name="Lee S.J."/>
            <person name="Yim H.S."/>
            <person name="Lee J.H."/>
            <person name="Bhattacharya D."/>
            <person name="Yoon H.S."/>
        </authorList>
    </citation>
    <scope>NUCLEOTIDE SEQUENCE [LARGE SCALE GENOMIC DNA]</scope>
    <source>
        <strain evidence="16 17">SKKU-2015</strain>
        <tissue evidence="16">Whole body</tissue>
    </source>
</reference>
<evidence type="ECO:0000256" key="8">
    <source>
        <dbReference type="PIRSR" id="PIRSR630616-1"/>
    </source>
</evidence>
<dbReference type="Gene3D" id="1.10.510.10">
    <property type="entry name" value="Transferase(Phosphotransferase) domain 1"/>
    <property type="match status" value="1"/>
</dbReference>
<gene>
    <name evidence="16" type="ORF">BWQ96_05058</name>
</gene>
<dbReference type="CDD" id="cd14007">
    <property type="entry name" value="STKc_Aurora"/>
    <property type="match status" value="1"/>
</dbReference>
<keyword evidence="4 13" id="KW-0418">Kinase</keyword>
<proteinExistence type="inferred from homology"/>
<comment type="caution">
    <text evidence="16">The sequence shown here is derived from an EMBL/GenBank/DDBJ whole genome shotgun (WGS) entry which is preliminary data.</text>
</comment>
<evidence type="ECO:0000256" key="11">
    <source>
        <dbReference type="PROSITE-ProRule" id="PRU10141"/>
    </source>
</evidence>
<dbReference type="STRING" id="448386.A0A2V3ITV1"/>
<dbReference type="InterPro" id="IPR000719">
    <property type="entry name" value="Prot_kinase_dom"/>
</dbReference>
<evidence type="ECO:0000313" key="16">
    <source>
        <dbReference type="EMBL" id="PXF45157.1"/>
    </source>
</evidence>
<dbReference type="EMBL" id="NBIV01000068">
    <property type="protein sequence ID" value="PXF45157.1"/>
    <property type="molecule type" value="Genomic_DNA"/>
</dbReference>
<keyword evidence="2 13" id="KW-0808">Transferase</keyword>
<dbReference type="InterPro" id="IPR017441">
    <property type="entry name" value="Protein_kinase_ATP_BS"/>
</dbReference>
<comment type="catalytic activity">
    <reaction evidence="6 13">
        <text>L-threonyl-[protein] + ATP = O-phospho-L-threonyl-[protein] + ADP + H(+)</text>
        <dbReference type="Rhea" id="RHEA:46608"/>
        <dbReference type="Rhea" id="RHEA-COMP:11060"/>
        <dbReference type="Rhea" id="RHEA-COMP:11605"/>
        <dbReference type="ChEBI" id="CHEBI:15378"/>
        <dbReference type="ChEBI" id="CHEBI:30013"/>
        <dbReference type="ChEBI" id="CHEBI:30616"/>
        <dbReference type="ChEBI" id="CHEBI:61977"/>
        <dbReference type="ChEBI" id="CHEBI:456216"/>
        <dbReference type="EC" id="2.7.11.1"/>
    </reaction>
</comment>
<evidence type="ECO:0000256" key="14">
    <source>
        <dbReference type="SAM" id="MobiDB-lite"/>
    </source>
</evidence>
<feature type="binding site" evidence="9">
    <location>
        <begin position="190"/>
        <end position="192"/>
    </location>
    <ligand>
        <name>ATP</name>
        <dbReference type="ChEBI" id="CHEBI:30616"/>
    </ligand>
</feature>
<feature type="binding site" evidence="9">
    <location>
        <position position="122"/>
    </location>
    <ligand>
        <name>ATP</name>
        <dbReference type="ChEBI" id="CHEBI:30616"/>
    </ligand>
</feature>
<evidence type="ECO:0000256" key="3">
    <source>
        <dbReference type="ARBA" id="ARBA00022741"/>
    </source>
</evidence>
<keyword evidence="5 9" id="KW-0067">ATP-binding</keyword>
<accession>A0A2V3ITV1</accession>
<evidence type="ECO:0000256" key="2">
    <source>
        <dbReference type="ARBA" id="ARBA00022679"/>
    </source>
</evidence>
<sequence length="375" mass="42733">MSAVSTPSFRARQPSLRERPTTPSPARKPATPDAVPGPVALSPRAEPCNFSRPRPHARAPQAARSFSERRAAAALSARLPKTVTRTSTARPRPQSARPPDKDERQQWTLADFRIIKELGRGKFGRVFKAKELKTGYLVALKAMQKKDIIRERQEKQVRREIEIQSQLNHPNILRLYGFFYDSTRIYLILEYAAGGELYRHLRSCGGTFDEPSAARYVASLASAIRYCHSKGVIHRDLKPENILLDQDNNPKIADFGWSVHAVRAARRGTLCGTLDFLAPEMCENQTYDSSVDLWSLGVLLYEMLYGTPPFEEEDSWHTKQRIQKVDLHFPRGPISEEAKHLIRCLLRKVPAERLSLPKLLCHPWITTYTKELDKR</sequence>
<dbReference type="GO" id="GO:0005524">
    <property type="term" value="F:ATP binding"/>
    <property type="evidence" value="ECO:0007669"/>
    <property type="project" value="UniProtKB-UniRule"/>
</dbReference>
<dbReference type="SUPFAM" id="SSF56112">
    <property type="entry name" value="Protein kinase-like (PK-like)"/>
    <property type="match status" value="1"/>
</dbReference>
<evidence type="ECO:0000313" key="17">
    <source>
        <dbReference type="Proteomes" id="UP000247409"/>
    </source>
</evidence>
<comment type="catalytic activity">
    <reaction evidence="7 13">
        <text>L-seryl-[protein] + ATP = O-phospho-L-seryl-[protein] + ADP + H(+)</text>
        <dbReference type="Rhea" id="RHEA:17989"/>
        <dbReference type="Rhea" id="RHEA-COMP:9863"/>
        <dbReference type="Rhea" id="RHEA-COMP:11604"/>
        <dbReference type="ChEBI" id="CHEBI:15378"/>
        <dbReference type="ChEBI" id="CHEBI:29999"/>
        <dbReference type="ChEBI" id="CHEBI:30616"/>
        <dbReference type="ChEBI" id="CHEBI:83421"/>
        <dbReference type="ChEBI" id="CHEBI:456216"/>
        <dbReference type="EC" id="2.7.11.1"/>
    </reaction>
</comment>
<evidence type="ECO:0000259" key="15">
    <source>
        <dbReference type="PROSITE" id="PS50011"/>
    </source>
</evidence>
<protein>
    <recommendedName>
        <fullName evidence="13">Aurora kinase</fullName>
        <ecNumber evidence="13">2.7.11.1</ecNumber>
    </recommendedName>
</protein>
<dbReference type="PANTHER" id="PTHR24350">
    <property type="entry name" value="SERINE/THREONINE-PROTEIN KINASE IAL-RELATED"/>
    <property type="match status" value="1"/>
</dbReference>
<dbReference type="GO" id="GO:0004674">
    <property type="term" value="F:protein serine/threonine kinase activity"/>
    <property type="evidence" value="ECO:0007669"/>
    <property type="project" value="UniProtKB-KW"/>
</dbReference>
<keyword evidence="3 9" id="KW-0547">Nucleotide-binding</keyword>
<keyword evidence="17" id="KW-1185">Reference proteome</keyword>
<organism evidence="16 17">
    <name type="scientific">Gracilariopsis chorda</name>
    <dbReference type="NCBI Taxonomy" id="448386"/>
    <lineage>
        <taxon>Eukaryota</taxon>
        <taxon>Rhodophyta</taxon>
        <taxon>Florideophyceae</taxon>
        <taxon>Rhodymeniophycidae</taxon>
        <taxon>Gracilariales</taxon>
        <taxon>Gracilariaceae</taxon>
        <taxon>Gracilariopsis</taxon>
    </lineage>
</organism>
<comment type="similarity">
    <text evidence="13">Belongs to the protein kinase superfamily. Ser/Thr protein kinase family. Aurora subfamily.</text>
</comment>
<feature type="domain" description="Protein kinase" evidence="15">
    <location>
        <begin position="112"/>
        <end position="365"/>
    </location>
</feature>
<dbReference type="Gene3D" id="3.30.200.20">
    <property type="entry name" value="Phosphorylase Kinase, domain 1"/>
    <property type="match status" value="1"/>
</dbReference>
<keyword evidence="1 12" id="KW-0723">Serine/threonine-protein kinase</keyword>
<evidence type="ECO:0000256" key="6">
    <source>
        <dbReference type="ARBA" id="ARBA00047899"/>
    </source>
</evidence>
<dbReference type="Pfam" id="PF00069">
    <property type="entry name" value="Pkinase"/>
    <property type="match status" value="1"/>
</dbReference>
<feature type="binding site" evidence="9">
    <location>
        <begin position="240"/>
        <end position="241"/>
    </location>
    <ligand>
        <name>ATP</name>
        <dbReference type="ChEBI" id="CHEBI:30616"/>
    </ligand>
</feature>
<name>A0A2V3ITV1_9FLOR</name>
<feature type="binding site" evidence="9 11">
    <location>
        <position position="141"/>
    </location>
    <ligand>
        <name>ATP</name>
        <dbReference type="ChEBI" id="CHEBI:30616"/>
    </ligand>
</feature>
<dbReference type="PROSITE" id="PS00108">
    <property type="entry name" value="PROTEIN_KINASE_ST"/>
    <property type="match status" value="1"/>
</dbReference>
<dbReference type="EC" id="2.7.11.1" evidence="13"/>